<keyword evidence="1" id="KW-0472">Membrane</keyword>
<proteinExistence type="predicted"/>
<feature type="transmembrane region" description="Helical" evidence="1">
    <location>
        <begin position="30"/>
        <end position="49"/>
    </location>
</feature>
<protein>
    <submittedName>
        <fullName evidence="2">Uncharacterized protein</fullName>
    </submittedName>
</protein>
<name>A0A3B0ZAL5_9ZZZZ</name>
<accession>A0A3B0ZAL5</accession>
<organism evidence="2">
    <name type="scientific">hydrothermal vent metagenome</name>
    <dbReference type="NCBI Taxonomy" id="652676"/>
    <lineage>
        <taxon>unclassified sequences</taxon>
        <taxon>metagenomes</taxon>
        <taxon>ecological metagenomes</taxon>
    </lineage>
</organism>
<evidence type="ECO:0000256" key="1">
    <source>
        <dbReference type="SAM" id="Phobius"/>
    </source>
</evidence>
<sequence>MKNAIGWLAIVLAVLSLAPSLVPGAMSIMGLLASLGALIISIFSVSHGIKSILILR</sequence>
<evidence type="ECO:0000313" key="2">
    <source>
        <dbReference type="EMBL" id="VAW84582.1"/>
    </source>
</evidence>
<dbReference type="AlphaFoldDB" id="A0A3B0ZAL5"/>
<keyword evidence="1" id="KW-1133">Transmembrane helix</keyword>
<dbReference type="EMBL" id="UOFO01000048">
    <property type="protein sequence ID" value="VAW84582.1"/>
    <property type="molecule type" value="Genomic_DNA"/>
</dbReference>
<reference evidence="2" key="1">
    <citation type="submission" date="2018-06" db="EMBL/GenBank/DDBJ databases">
        <authorList>
            <person name="Zhirakovskaya E."/>
        </authorList>
    </citation>
    <scope>NUCLEOTIDE SEQUENCE</scope>
</reference>
<gene>
    <name evidence="2" type="ORF">MNBD_GAMMA16-529</name>
</gene>
<keyword evidence="1" id="KW-0812">Transmembrane</keyword>